<evidence type="ECO:0008006" key="3">
    <source>
        <dbReference type="Google" id="ProtNLM"/>
    </source>
</evidence>
<dbReference type="RefSeq" id="WP_221259374.1">
    <property type="nucleotide sequence ID" value="NZ_AP024749.1"/>
</dbReference>
<reference evidence="1 2" key="1">
    <citation type="submission" date="2021-06" db="EMBL/GenBank/DDBJ databases">
        <title>Whole genome sequences of Flavobacterium sp. KK2020170 and assembly.</title>
        <authorList>
            <person name="Kitahara K."/>
            <person name="Miyoshi S."/>
            <person name="Uesaka K."/>
        </authorList>
    </citation>
    <scope>NUCLEOTIDE SEQUENCE [LARGE SCALE GENOMIC DNA]</scope>
    <source>
        <strain evidence="1 2">KK2020170</strain>
    </source>
</reference>
<gene>
    <name evidence="1" type="ORF">KK2020170_06370</name>
</gene>
<sequence length="158" mass="17918">MKTLFYTFIGIVALVSCNCQKVTTEKSNLVTTETMKQSQEAPVLEYEEMSRGIYRKIVIEKNRAVLTAGRDSKPIAFDISEEDFEILAKLYAAVNKEGLKDLKDPTQKRFYDGAPIAHFKIVEGDKEYQTVDFDGGFPPAEIKEIVEKVIEVTQKEVK</sequence>
<evidence type="ECO:0000313" key="2">
    <source>
        <dbReference type="Proteomes" id="UP000825258"/>
    </source>
</evidence>
<protein>
    <recommendedName>
        <fullName evidence="3">Lipoprotein</fullName>
    </recommendedName>
</protein>
<dbReference type="Proteomes" id="UP000825258">
    <property type="component" value="Chromosome"/>
</dbReference>
<name>A0ABN6HT85_9FLAO</name>
<accession>A0ABN6HT85</accession>
<proteinExistence type="predicted"/>
<organism evidence="1 2">
    <name type="scientific">Flavobacterium okayamense</name>
    <dbReference type="NCBI Taxonomy" id="2830782"/>
    <lineage>
        <taxon>Bacteria</taxon>
        <taxon>Pseudomonadati</taxon>
        <taxon>Bacteroidota</taxon>
        <taxon>Flavobacteriia</taxon>
        <taxon>Flavobacteriales</taxon>
        <taxon>Flavobacteriaceae</taxon>
        <taxon>Flavobacterium</taxon>
    </lineage>
</organism>
<dbReference type="EMBL" id="AP024749">
    <property type="protein sequence ID" value="BCY27769.1"/>
    <property type="molecule type" value="Genomic_DNA"/>
</dbReference>
<evidence type="ECO:0000313" key="1">
    <source>
        <dbReference type="EMBL" id="BCY27769.1"/>
    </source>
</evidence>
<dbReference type="PROSITE" id="PS51257">
    <property type="entry name" value="PROKAR_LIPOPROTEIN"/>
    <property type="match status" value="1"/>
</dbReference>
<keyword evidence="2" id="KW-1185">Reference proteome</keyword>